<gene>
    <name evidence="1" type="ORF">JT25_013695</name>
</gene>
<evidence type="ECO:0000313" key="1">
    <source>
        <dbReference type="EMBL" id="AMK77523.1"/>
    </source>
</evidence>
<keyword evidence="2" id="KW-1185">Reference proteome</keyword>
<dbReference type="OrthoDB" id="9802053at2"/>
<reference evidence="1 2" key="1">
    <citation type="journal article" date="2015" name="Environ. Microbiol.">
        <title>Methane oxidation coupled to nitrate reduction under hypoxia by the Gammaproteobacterium Methylomonas denitrificans, sp. nov. type strain FJG1.</title>
        <authorList>
            <person name="Kits K.D."/>
            <person name="Klotz M.G."/>
            <person name="Stein L.Y."/>
        </authorList>
    </citation>
    <scope>NUCLEOTIDE SEQUENCE [LARGE SCALE GENOMIC DNA]</scope>
    <source>
        <strain evidence="1 2">FJG1</strain>
    </source>
</reference>
<sequence>MANNVITEILSGLYDNQVIPYLGPGAVFDAKSKLTHEPMPADSNSLILAMNGGKPMAPKLMYEFPRAAMNQELKRGRNYVSQFLDKTYGQIQYTRASMHDWLKEWRPKYVVDVNRDTQLQDSYSDEEHTLIVGVARIVATAFRFKIYHYDGSSYFEIPQEQVDRNLPILFKPMGTPRPESNYIASDADYVDYITELMGGFAIPDFLKDYRKGKKYLLLGLPLNRDSERMVMSDITYGAEEHRGWFLRKNPTDKEKRFSAKMGFELINADCQDFLQSLQAAAVAA</sequence>
<dbReference type="KEGG" id="mdn:JT25_013695"/>
<dbReference type="RefSeq" id="WP_036275140.1">
    <property type="nucleotide sequence ID" value="NZ_CP014476.1"/>
</dbReference>
<evidence type="ECO:0000313" key="2">
    <source>
        <dbReference type="Proteomes" id="UP000030512"/>
    </source>
</evidence>
<organism evidence="1 2">
    <name type="scientific">Methylomonas denitrificans</name>
    <dbReference type="NCBI Taxonomy" id="1538553"/>
    <lineage>
        <taxon>Bacteria</taxon>
        <taxon>Pseudomonadati</taxon>
        <taxon>Pseudomonadota</taxon>
        <taxon>Gammaproteobacteria</taxon>
        <taxon>Methylococcales</taxon>
        <taxon>Methylococcaceae</taxon>
        <taxon>Methylomonas</taxon>
    </lineage>
</organism>
<dbReference type="EMBL" id="CP014476">
    <property type="protein sequence ID" value="AMK77523.1"/>
    <property type="molecule type" value="Genomic_DNA"/>
</dbReference>
<dbReference type="AlphaFoldDB" id="A0A126T606"/>
<name>A0A126T606_9GAMM</name>
<dbReference type="STRING" id="1538553.JT25_013695"/>
<accession>A0A126T606</accession>
<protein>
    <submittedName>
        <fullName evidence="1">Uncharacterized protein</fullName>
    </submittedName>
</protein>
<dbReference type="Proteomes" id="UP000030512">
    <property type="component" value="Chromosome"/>
</dbReference>
<dbReference type="Pfam" id="PF13289">
    <property type="entry name" value="SIR2_2"/>
    <property type="match status" value="1"/>
</dbReference>
<proteinExistence type="predicted"/>